<dbReference type="Pfam" id="PF06219">
    <property type="entry name" value="DUF1005"/>
    <property type="match status" value="2"/>
</dbReference>
<dbReference type="AlphaFoldDB" id="G7L7D3"/>
<dbReference type="HOGENOM" id="CLU_048528_1_0_1"/>
<accession>A0A0C3Y7C2</accession>
<name>G7L7D3_MEDTR</name>
<dbReference type="STRING" id="3880.G7L7D3"/>
<accession>G7L7D3</accession>
<reference evidence="2 4" key="2">
    <citation type="journal article" date="2014" name="BMC Genomics">
        <title>An improved genome release (version Mt4.0) for the model legume Medicago truncatula.</title>
        <authorList>
            <person name="Tang H."/>
            <person name="Krishnakumar V."/>
            <person name="Bidwell S."/>
            <person name="Rosen B."/>
            <person name="Chan A."/>
            <person name="Zhou S."/>
            <person name="Gentzbittel L."/>
            <person name="Childs K.L."/>
            <person name="Yandell M."/>
            <person name="Gundlach H."/>
            <person name="Mayer K.F."/>
            <person name="Schwartz D.C."/>
            <person name="Town C.D."/>
        </authorList>
    </citation>
    <scope>GENOME REANNOTATION</scope>
    <source>
        <strain evidence="3 4">cv. Jemalong A17</strain>
    </source>
</reference>
<dbReference type="eggNOG" id="ENOG502QS7R">
    <property type="taxonomic scope" value="Eukaryota"/>
</dbReference>
<gene>
    <name evidence="2" type="ordered locus">MTR_8g102270</name>
</gene>
<dbReference type="InterPro" id="IPR010410">
    <property type="entry name" value="DUF1005"/>
</dbReference>
<protein>
    <submittedName>
        <fullName evidence="2">DUF1005 family protein</fullName>
    </submittedName>
</protein>
<feature type="region of interest" description="Disordered" evidence="1">
    <location>
        <begin position="163"/>
        <end position="182"/>
    </location>
</feature>
<evidence type="ECO:0000313" key="2">
    <source>
        <dbReference type="EMBL" id="AET05166.2"/>
    </source>
</evidence>
<evidence type="ECO:0000313" key="3">
    <source>
        <dbReference type="EnsemblPlants" id="AET05166"/>
    </source>
</evidence>
<evidence type="ECO:0000256" key="1">
    <source>
        <dbReference type="SAM" id="MobiDB-lite"/>
    </source>
</evidence>
<reference evidence="2 4" key="1">
    <citation type="journal article" date="2011" name="Nature">
        <title>The Medicago genome provides insight into the evolution of rhizobial symbioses.</title>
        <authorList>
            <person name="Young N.D."/>
            <person name="Debelle F."/>
            <person name="Oldroyd G.E."/>
            <person name="Geurts R."/>
            <person name="Cannon S.B."/>
            <person name="Udvardi M.K."/>
            <person name="Benedito V.A."/>
            <person name="Mayer K.F."/>
            <person name="Gouzy J."/>
            <person name="Schoof H."/>
            <person name="Van de Peer Y."/>
            <person name="Proost S."/>
            <person name="Cook D.R."/>
            <person name="Meyers B.C."/>
            <person name="Spannagl M."/>
            <person name="Cheung F."/>
            <person name="De Mita S."/>
            <person name="Krishnakumar V."/>
            <person name="Gundlach H."/>
            <person name="Zhou S."/>
            <person name="Mudge J."/>
            <person name="Bharti A.K."/>
            <person name="Murray J.D."/>
            <person name="Naoumkina M.A."/>
            <person name="Rosen B."/>
            <person name="Silverstein K.A."/>
            <person name="Tang H."/>
            <person name="Rombauts S."/>
            <person name="Zhao P.X."/>
            <person name="Zhou P."/>
            <person name="Barbe V."/>
            <person name="Bardou P."/>
            <person name="Bechner M."/>
            <person name="Bellec A."/>
            <person name="Berger A."/>
            <person name="Berges H."/>
            <person name="Bidwell S."/>
            <person name="Bisseling T."/>
            <person name="Choisne N."/>
            <person name="Couloux A."/>
            <person name="Denny R."/>
            <person name="Deshpande S."/>
            <person name="Dai X."/>
            <person name="Doyle J.J."/>
            <person name="Dudez A.M."/>
            <person name="Farmer A.D."/>
            <person name="Fouteau S."/>
            <person name="Franken C."/>
            <person name="Gibelin C."/>
            <person name="Gish J."/>
            <person name="Goldstein S."/>
            <person name="Gonzalez A.J."/>
            <person name="Green P.J."/>
            <person name="Hallab A."/>
            <person name="Hartog M."/>
            <person name="Hua A."/>
            <person name="Humphray S.J."/>
            <person name="Jeong D.H."/>
            <person name="Jing Y."/>
            <person name="Jocker A."/>
            <person name="Kenton S.M."/>
            <person name="Kim D.J."/>
            <person name="Klee K."/>
            <person name="Lai H."/>
            <person name="Lang C."/>
            <person name="Lin S."/>
            <person name="Macmil S.L."/>
            <person name="Magdelenat G."/>
            <person name="Matthews L."/>
            <person name="McCorrison J."/>
            <person name="Monaghan E.L."/>
            <person name="Mun J.H."/>
            <person name="Najar F.Z."/>
            <person name="Nicholson C."/>
            <person name="Noirot C."/>
            <person name="O'Bleness M."/>
            <person name="Paule C.R."/>
            <person name="Poulain J."/>
            <person name="Prion F."/>
            <person name="Qin B."/>
            <person name="Qu C."/>
            <person name="Retzel E.F."/>
            <person name="Riddle C."/>
            <person name="Sallet E."/>
            <person name="Samain S."/>
            <person name="Samson N."/>
            <person name="Sanders I."/>
            <person name="Saurat O."/>
            <person name="Scarpelli C."/>
            <person name="Schiex T."/>
            <person name="Segurens B."/>
            <person name="Severin A.J."/>
            <person name="Sherrier D.J."/>
            <person name="Shi R."/>
            <person name="Sims S."/>
            <person name="Singer S.R."/>
            <person name="Sinharoy S."/>
            <person name="Sterck L."/>
            <person name="Viollet A."/>
            <person name="Wang B.B."/>
            <person name="Wang K."/>
            <person name="Wang M."/>
            <person name="Wang X."/>
            <person name="Warfsmann J."/>
            <person name="Weissenbach J."/>
            <person name="White D.D."/>
            <person name="White J.D."/>
            <person name="Wiley G.B."/>
            <person name="Wincker P."/>
            <person name="Xing Y."/>
            <person name="Yang L."/>
            <person name="Yao Z."/>
            <person name="Ying F."/>
            <person name="Zhai J."/>
            <person name="Zhou L."/>
            <person name="Zuber A."/>
            <person name="Denarie J."/>
            <person name="Dixon R.A."/>
            <person name="May G.D."/>
            <person name="Schwartz D.C."/>
            <person name="Rogers J."/>
            <person name="Quetier F."/>
            <person name="Town C.D."/>
            <person name="Roe B.A."/>
        </authorList>
    </citation>
    <scope>NUCLEOTIDE SEQUENCE [LARGE SCALE GENOMIC DNA]</scope>
    <source>
        <strain evidence="2">A17</strain>
        <strain evidence="3 4">cv. Jemalong A17</strain>
    </source>
</reference>
<evidence type="ECO:0000313" key="4">
    <source>
        <dbReference type="Proteomes" id="UP000002051"/>
    </source>
</evidence>
<keyword evidence="4" id="KW-1185">Reference proteome</keyword>
<proteinExistence type="predicted"/>
<sequence>MLLQNPHPFFPFPHCPPSTLLHLLPSPHSTTSAPAFHLDYAALHRLSGKLLTLSIFVYNGPIGRNCGVRNAKLLGRVLLPIQLPTSFSSPNTFHNGWFKLNHEMDDKPSHLLHVMVRSEPDSRFVFHFGGEPECSPVIFQIQENIKQPIFSCKFSVDRNYKPHSQPLSSDSTNNNSSRWRRPLRGSPVAAASMITPFVPSPSSDRVSRSNAGAWVILRAIGGSTVSSCSWKSWGHLEAWRERGPIDGLGYKVELFSDNGPVNAIPIAEGTVSVKKGGKFCIDSAILGSKWLPGEGFVMGSTVSGEGKVSKPVVQVGVRHVTCMPDAALFIALSAAIDLSMDACKFFSHKLRKELCPDQQYYSFS</sequence>
<dbReference type="PaxDb" id="3880-AET05166"/>
<dbReference type="EMBL" id="CM001224">
    <property type="protein sequence ID" value="AET05166.2"/>
    <property type="molecule type" value="Genomic_DNA"/>
</dbReference>
<dbReference type="Proteomes" id="UP000002051">
    <property type="component" value="Chromosome 8"/>
</dbReference>
<organism evidence="2 4">
    <name type="scientific">Medicago truncatula</name>
    <name type="common">Barrel medic</name>
    <name type="synonym">Medicago tribuloides</name>
    <dbReference type="NCBI Taxonomy" id="3880"/>
    <lineage>
        <taxon>Eukaryota</taxon>
        <taxon>Viridiplantae</taxon>
        <taxon>Streptophyta</taxon>
        <taxon>Embryophyta</taxon>
        <taxon>Tracheophyta</taxon>
        <taxon>Spermatophyta</taxon>
        <taxon>Magnoliopsida</taxon>
        <taxon>eudicotyledons</taxon>
        <taxon>Gunneridae</taxon>
        <taxon>Pentapetalae</taxon>
        <taxon>rosids</taxon>
        <taxon>fabids</taxon>
        <taxon>Fabales</taxon>
        <taxon>Fabaceae</taxon>
        <taxon>Papilionoideae</taxon>
        <taxon>50 kb inversion clade</taxon>
        <taxon>NPAAA clade</taxon>
        <taxon>Hologalegina</taxon>
        <taxon>IRL clade</taxon>
        <taxon>Trifolieae</taxon>
        <taxon>Medicago</taxon>
    </lineage>
</organism>
<feature type="compositionally biased region" description="Polar residues" evidence="1">
    <location>
        <begin position="165"/>
        <end position="177"/>
    </location>
</feature>
<dbReference type="PANTHER" id="PTHR31317">
    <property type="entry name" value="OS08G0163500 PROTEIN"/>
    <property type="match status" value="1"/>
</dbReference>
<dbReference type="EnsemblPlants" id="AET05166">
    <property type="protein sequence ID" value="AET05166"/>
    <property type="gene ID" value="MTR_8g102270"/>
</dbReference>
<dbReference type="PANTHER" id="PTHR31317:SF14">
    <property type="entry name" value="DUF1005 FAMILY PROTEIN (DUF1005)"/>
    <property type="match status" value="1"/>
</dbReference>
<reference evidence="3" key="3">
    <citation type="submission" date="2015-04" db="UniProtKB">
        <authorList>
            <consortium name="EnsemblPlants"/>
        </authorList>
    </citation>
    <scope>IDENTIFICATION</scope>
    <source>
        <strain evidence="3">cv. Jemalong A17</strain>
    </source>
</reference>